<comment type="cofactor">
    <cofactor evidence="1">
        <name>FMN</name>
        <dbReference type="ChEBI" id="CHEBI:58210"/>
    </cofactor>
</comment>
<dbReference type="GO" id="GO:0005737">
    <property type="term" value="C:cytoplasm"/>
    <property type="evidence" value="ECO:0007669"/>
    <property type="project" value="InterPro"/>
</dbReference>
<dbReference type="InterPro" id="IPR012135">
    <property type="entry name" value="Dihydroorotate_DH_1_2"/>
</dbReference>
<evidence type="ECO:0000256" key="2">
    <source>
        <dbReference type="ARBA" id="ARBA00004725"/>
    </source>
</evidence>
<dbReference type="PIRSF" id="PIRSF000164">
    <property type="entry name" value="DHO_oxidase"/>
    <property type="match status" value="1"/>
</dbReference>
<evidence type="ECO:0000259" key="7">
    <source>
        <dbReference type="Pfam" id="PF01180"/>
    </source>
</evidence>
<evidence type="ECO:0000256" key="5">
    <source>
        <dbReference type="ARBA" id="ARBA00022975"/>
    </source>
</evidence>
<evidence type="ECO:0000256" key="6">
    <source>
        <dbReference type="ARBA" id="ARBA00023002"/>
    </source>
</evidence>
<dbReference type="SUPFAM" id="SSF51395">
    <property type="entry name" value="FMN-linked oxidoreductases"/>
    <property type="match status" value="1"/>
</dbReference>
<organism evidence="8 9">
    <name type="scientific">Petrimonas mucosa</name>
    <dbReference type="NCBI Taxonomy" id="1642646"/>
    <lineage>
        <taxon>Bacteria</taxon>
        <taxon>Pseudomonadati</taxon>
        <taxon>Bacteroidota</taxon>
        <taxon>Bacteroidia</taxon>
        <taxon>Bacteroidales</taxon>
        <taxon>Dysgonomonadaceae</taxon>
        <taxon>Petrimonas</taxon>
    </lineage>
</organism>
<dbReference type="InterPro" id="IPR005720">
    <property type="entry name" value="Dihydroorotate_DH_cat"/>
</dbReference>
<gene>
    <name evidence="8" type="primary">pyrD5</name>
    <name evidence="8" type="ORF">ING2E5A_2689</name>
</gene>
<keyword evidence="5" id="KW-0665">Pyrimidine biosynthesis</keyword>
<evidence type="ECO:0000313" key="9">
    <source>
        <dbReference type="Proteomes" id="UP000178485"/>
    </source>
</evidence>
<dbReference type="PANTHER" id="PTHR48109:SF3">
    <property type="entry name" value="SLL0744 PROTEIN"/>
    <property type="match status" value="1"/>
</dbReference>
<evidence type="ECO:0000313" key="8">
    <source>
        <dbReference type="EMBL" id="SCM59485.1"/>
    </source>
</evidence>
<dbReference type="UniPathway" id="UPA00070"/>
<reference evidence="8 9" key="1">
    <citation type="submission" date="2016-08" db="EMBL/GenBank/DDBJ databases">
        <authorList>
            <person name="Seilhamer J.J."/>
        </authorList>
    </citation>
    <scope>NUCLEOTIDE SEQUENCE [LARGE SCALE GENOMIC DNA]</scope>
    <source>
        <strain evidence="8">ING2-E5A</strain>
    </source>
</reference>
<name>A0A1G4GAG4_9BACT</name>
<proteinExistence type="predicted"/>
<accession>A0A1G4GAG4</accession>
<protein>
    <submittedName>
        <fullName evidence="8">Dihydroorotate dehydrogenase B (NAD(+)), catalytic subunit</fullName>
        <ecNumber evidence="8">1.3.1.14</ecNumber>
    </submittedName>
</protein>
<feature type="domain" description="Dihydroorotate dehydrogenase catalytic" evidence="7">
    <location>
        <begin position="5"/>
        <end position="272"/>
    </location>
</feature>
<dbReference type="Proteomes" id="UP000178485">
    <property type="component" value="Chromosome i"/>
</dbReference>
<dbReference type="EC" id="1.3.1.14" evidence="8"/>
<dbReference type="KEGG" id="pmuc:ING2E5A_2689"/>
<evidence type="ECO:0000256" key="1">
    <source>
        <dbReference type="ARBA" id="ARBA00001917"/>
    </source>
</evidence>
<dbReference type="RefSeq" id="WP_071137768.1">
    <property type="nucleotide sequence ID" value="NZ_JAQVII010000088.1"/>
</dbReference>
<keyword evidence="6 8" id="KW-0560">Oxidoreductase</keyword>
<comment type="pathway">
    <text evidence="2">Pyrimidine metabolism; UMP biosynthesis via de novo pathway.</text>
</comment>
<sequence length="326" mass="36000">MSDLTTCYAGLKLRNPLIVGSSVLTDSAEKNAAWDEVGCGAIVLPSLFEEQIELESKRIMKKEKIGDGSQLVWNFVKSTRIMNYLDLIRGSKNSCSIPIIASIHCYSDGGWIEFAAQIESAGADALELNISAIEANPEVDPMESAVRYISIVQKIKSVVGIPVIVKASKLFNNIPWLVNRLKQEGADAVVLFNKLYPADIDIDLMKATSGPILSHPEDVSDTLRWICLTASRVPGVDLAASTGVHSWQDVVKCILVGASAVQIVSALYPENGKEFVPDTLSRISEWMKSKDFISIDRMKGLFHIDKQVDVALFERAQFMKYFTNFH</sequence>
<dbReference type="NCBIfam" id="NF005741">
    <property type="entry name" value="PRK07565.1"/>
    <property type="match status" value="1"/>
</dbReference>
<dbReference type="EMBL" id="LT608328">
    <property type="protein sequence ID" value="SCM59485.1"/>
    <property type="molecule type" value="Genomic_DNA"/>
</dbReference>
<dbReference type="GO" id="GO:0044205">
    <property type="term" value="P:'de novo' UMP biosynthetic process"/>
    <property type="evidence" value="ECO:0007669"/>
    <property type="project" value="UniProtKB-UniPathway"/>
</dbReference>
<dbReference type="PANTHER" id="PTHR48109">
    <property type="entry name" value="DIHYDROOROTATE DEHYDROGENASE (QUINONE), MITOCHONDRIAL-RELATED"/>
    <property type="match status" value="1"/>
</dbReference>
<dbReference type="GO" id="GO:0006207">
    <property type="term" value="P:'de novo' pyrimidine nucleobase biosynthetic process"/>
    <property type="evidence" value="ECO:0007669"/>
    <property type="project" value="TreeGrafter"/>
</dbReference>
<dbReference type="Pfam" id="PF01180">
    <property type="entry name" value="DHO_dh"/>
    <property type="match status" value="1"/>
</dbReference>
<keyword evidence="4" id="KW-0288">FMN</keyword>
<keyword evidence="9" id="KW-1185">Reference proteome</keyword>
<dbReference type="AlphaFoldDB" id="A0A1G4GAG4"/>
<dbReference type="STRING" id="1642646.ING2E5A_2689"/>
<keyword evidence="3" id="KW-0285">Flavoprotein</keyword>
<dbReference type="InterPro" id="IPR013785">
    <property type="entry name" value="Aldolase_TIM"/>
</dbReference>
<dbReference type="Gene3D" id="3.20.20.70">
    <property type="entry name" value="Aldolase class I"/>
    <property type="match status" value="1"/>
</dbReference>
<evidence type="ECO:0000256" key="3">
    <source>
        <dbReference type="ARBA" id="ARBA00022630"/>
    </source>
</evidence>
<evidence type="ECO:0000256" key="4">
    <source>
        <dbReference type="ARBA" id="ARBA00022643"/>
    </source>
</evidence>
<dbReference type="GO" id="GO:0004589">
    <property type="term" value="F:dihydroorotate dehydrogenase (NAD+) activity"/>
    <property type="evidence" value="ECO:0007669"/>
    <property type="project" value="UniProtKB-EC"/>
</dbReference>
<dbReference type="InterPro" id="IPR050074">
    <property type="entry name" value="DHO_dehydrogenase"/>
</dbReference>